<dbReference type="AlphaFoldDB" id="A0A382Z413"/>
<protein>
    <submittedName>
        <fullName evidence="1">Uncharacterized protein</fullName>
    </submittedName>
</protein>
<dbReference type="Gene3D" id="2.60.40.10">
    <property type="entry name" value="Immunoglobulins"/>
    <property type="match status" value="1"/>
</dbReference>
<accession>A0A382Z413</accession>
<organism evidence="1">
    <name type="scientific">marine metagenome</name>
    <dbReference type="NCBI Taxonomy" id="408172"/>
    <lineage>
        <taxon>unclassified sequences</taxon>
        <taxon>metagenomes</taxon>
        <taxon>ecological metagenomes</taxon>
    </lineage>
</organism>
<evidence type="ECO:0000313" key="1">
    <source>
        <dbReference type="EMBL" id="SVD90246.1"/>
    </source>
</evidence>
<sequence>TPTAGEAATIDVGASKFTDAAGNGNTAASQFSWRYAPPNTAPVANAGSAQTVDEGTLVTLNGSGSDDDNDPLTYAWTGPQGVTLSDASSASLTFTAPQVDGVSAGSLPNITGLVGHYTAASFNDTDNEWNDLSGSDNHAAEVRGDITSGAAQSPSNGASKVFDYVEGTPSDGIQFPTAILPSTYTLFHVARYSGDTKKRIFDGINNNWLSGFWNNYTGVGYHGGTGLNADSDSHHEDNWVISSDQTALYRSNGAVRDSLG</sequence>
<dbReference type="Pfam" id="PF22352">
    <property type="entry name" value="K319L-like_PKD"/>
    <property type="match status" value="1"/>
</dbReference>
<feature type="non-terminal residue" evidence="1">
    <location>
        <position position="1"/>
    </location>
</feature>
<proteinExistence type="predicted"/>
<feature type="non-terminal residue" evidence="1">
    <location>
        <position position="260"/>
    </location>
</feature>
<reference evidence="1" key="1">
    <citation type="submission" date="2018-05" db="EMBL/GenBank/DDBJ databases">
        <authorList>
            <person name="Lanie J.A."/>
            <person name="Ng W.-L."/>
            <person name="Kazmierczak K.M."/>
            <person name="Andrzejewski T.M."/>
            <person name="Davidsen T.M."/>
            <person name="Wayne K.J."/>
            <person name="Tettelin H."/>
            <person name="Glass J.I."/>
            <person name="Rusch D."/>
            <person name="Podicherti R."/>
            <person name="Tsui H.-C.T."/>
            <person name="Winkler M.E."/>
        </authorList>
    </citation>
    <scope>NUCLEOTIDE SEQUENCE</scope>
</reference>
<gene>
    <name evidence="1" type="ORF">METZ01_LOCUS443100</name>
</gene>
<name>A0A382Z413_9ZZZZ</name>
<dbReference type="EMBL" id="UINC01180849">
    <property type="protein sequence ID" value="SVD90246.1"/>
    <property type="molecule type" value="Genomic_DNA"/>
</dbReference>
<dbReference type="InterPro" id="IPR013783">
    <property type="entry name" value="Ig-like_fold"/>
</dbReference>